<keyword evidence="5" id="KW-0732">Signal</keyword>
<dbReference type="InterPro" id="IPR015615">
    <property type="entry name" value="TGF-beta-rel"/>
</dbReference>
<keyword evidence="6" id="KW-0221">Differentiation</keyword>
<dbReference type="InterPro" id="IPR017948">
    <property type="entry name" value="TGFb_CS"/>
</dbReference>
<keyword evidence="14" id="KW-1185">Reference proteome</keyword>
<gene>
    <name evidence="13" type="ORF">HHI36_010016</name>
</gene>
<dbReference type="PROSITE" id="PS51362">
    <property type="entry name" value="TGF_BETA_2"/>
    <property type="match status" value="1"/>
</dbReference>
<dbReference type="GO" id="GO:0051240">
    <property type="term" value="P:positive regulation of multicellular organismal process"/>
    <property type="evidence" value="ECO:0007669"/>
    <property type="project" value="UniProtKB-ARBA"/>
</dbReference>
<evidence type="ECO:0000256" key="11">
    <source>
        <dbReference type="RuleBase" id="RU000354"/>
    </source>
</evidence>
<dbReference type="Pfam" id="PF00019">
    <property type="entry name" value="TGF_beta"/>
    <property type="match status" value="1"/>
</dbReference>
<feature type="domain" description="TGF-beta family profile" evidence="12">
    <location>
        <begin position="238"/>
        <end position="357"/>
    </location>
</feature>
<dbReference type="GO" id="GO:0005576">
    <property type="term" value="C:extracellular region"/>
    <property type="evidence" value="ECO:0007669"/>
    <property type="project" value="UniProtKB-SubCell"/>
</dbReference>
<dbReference type="Gene3D" id="2.60.120.970">
    <property type="match status" value="1"/>
</dbReference>
<dbReference type="SMART" id="SM00204">
    <property type="entry name" value="TGFB"/>
    <property type="match status" value="1"/>
</dbReference>
<evidence type="ECO:0000256" key="10">
    <source>
        <dbReference type="ARBA" id="ARBA00074604"/>
    </source>
</evidence>
<keyword evidence="3" id="KW-0217">Developmental protein</keyword>
<dbReference type="FunFam" id="2.60.120.970:FF:000018">
    <property type="entry name" value="Decapentaplegic, isoform A"/>
    <property type="match status" value="1"/>
</dbReference>
<evidence type="ECO:0000256" key="3">
    <source>
        <dbReference type="ARBA" id="ARBA00022473"/>
    </source>
</evidence>
<dbReference type="InterPro" id="IPR029034">
    <property type="entry name" value="Cystine-knot_cytokine"/>
</dbReference>
<keyword evidence="7 11" id="KW-0339">Growth factor</keyword>
<protein>
    <recommendedName>
        <fullName evidence="10">Protein decapentaplegic</fullName>
    </recommendedName>
</protein>
<name>A0ABD2MHI9_9CUCU</name>
<dbReference type="InterPro" id="IPR001839">
    <property type="entry name" value="TGF-b_C"/>
</dbReference>
<dbReference type="AlphaFoldDB" id="A0ABD2MHI9"/>
<dbReference type="PANTHER" id="PTHR11848:SF263">
    <property type="entry name" value="PROTEIN DECAPENTAPLEGIC"/>
    <property type="match status" value="1"/>
</dbReference>
<keyword evidence="4" id="KW-0964">Secreted</keyword>
<dbReference type="GO" id="GO:0008083">
    <property type="term" value="F:growth factor activity"/>
    <property type="evidence" value="ECO:0007669"/>
    <property type="project" value="UniProtKB-KW"/>
</dbReference>
<evidence type="ECO:0000256" key="1">
    <source>
        <dbReference type="ARBA" id="ARBA00004613"/>
    </source>
</evidence>
<comment type="subcellular location">
    <subcellularLocation>
        <location evidence="1">Secreted</location>
    </subcellularLocation>
</comment>
<dbReference type="Proteomes" id="UP001516400">
    <property type="component" value="Unassembled WGS sequence"/>
</dbReference>
<dbReference type="SUPFAM" id="SSF57501">
    <property type="entry name" value="Cystine-knot cytokines"/>
    <property type="match status" value="1"/>
</dbReference>
<dbReference type="EMBL" id="JABFTP020000001">
    <property type="protein sequence ID" value="KAL3265819.1"/>
    <property type="molecule type" value="Genomic_DNA"/>
</dbReference>
<accession>A0ABD2MHI9</accession>
<evidence type="ECO:0000313" key="14">
    <source>
        <dbReference type="Proteomes" id="UP001516400"/>
    </source>
</evidence>
<sequence>MPKEVLSEIETNLRSLFGFKGRPVIDRSKLVIPKALLDLYQQQSGSKLDITSLYKPGIFTHTANTVRSYPHVESPIDEKFSHHKFRLKFNLGNIPQNEHLKAAEITINRNAIDKMKSDEKRSHLQRILVIDIIRPGIKGKQEPITRLIDSKLVDIRSNKTVSVDVLPAVERWMKNPKTNYGILINVKDVGNGKKHVSKHLRLKRDAKDDWLEKQPLLFLYTDDGRSIHRKGEDILNNRKKRAARNGRRRDEKREPCRRHAMRVDFGHVGWNDWIVAPAYYEAFHCKGECNFPFPDHLNTTNHAIVQSLINSVNPSKVPKPCCIPTQLSSISMLYVDDEHKVTLKNYRDMVVTGCGCR</sequence>
<dbReference type="GO" id="GO:0030154">
    <property type="term" value="P:cell differentiation"/>
    <property type="evidence" value="ECO:0007669"/>
    <property type="project" value="UniProtKB-KW"/>
</dbReference>
<evidence type="ECO:0000256" key="5">
    <source>
        <dbReference type="ARBA" id="ARBA00022729"/>
    </source>
</evidence>
<reference evidence="13 14" key="1">
    <citation type="journal article" date="2021" name="BMC Biol.">
        <title>Horizontally acquired antibacterial genes associated with adaptive radiation of ladybird beetles.</title>
        <authorList>
            <person name="Li H.S."/>
            <person name="Tang X.F."/>
            <person name="Huang Y.H."/>
            <person name="Xu Z.Y."/>
            <person name="Chen M.L."/>
            <person name="Du X.Y."/>
            <person name="Qiu B.Y."/>
            <person name="Chen P.T."/>
            <person name="Zhang W."/>
            <person name="Slipinski A."/>
            <person name="Escalona H.E."/>
            <person name="Waterhouse R.M."/>
            <person name="Zwick A."/>
            <person name="Pang H."/>
        </authorList>
    </citation>
    <scope>NUCLEOTIDE SEQUENCE [LARGE SCALE GENOMIC DNA]</scope>
    <source>
        <strain evidence="13">SYSU2018</strain>
    </source>
</reference>
<evidence type="ECO:0000259" key="12">
    <source>
        <dbReference type="PROSITE" id="PS51362"/>
    </source>
</evidence>
<dbReference type="Gene3D" id="2.10.90.10">
    <property type="entry name" value="Cystine-knot cytokines"/>
    <property type="match status" value="1"/>
</dbReference>
<dbReference type="InterPro" id="IPR001111">
    <property type="entry name" value="TGF-b_propeptide"/>
</dbReference>
<dbReference type="PROSITE" id="PS00250">
    <property type="entry name" value="TGF_BETA_1"/>
    <property type="match status" value="1"/>
</dbReference>
<comment type="caution">
    <text evidence="13">The sequence shown here is derived from an EMBL/GenBank/DDBJ whole genome shotgun (WGS) entry which is preliminary data.</text>
</comment>
<keyword evidence="9" id="KW-0325">Glycoprotein</keyword>
<proteinExistence type="inferred from homology"/>
<evidence type="ECO:0000256" key="9">
    <source>
        <dbReference type="ARBA" id="ARBA00023180"/>
    </source>
</evidence>
<evidence type="ECO:0000256" key="2">
    <source>
        <dbReference type="ARBA" id="ARBA00006656"/>
    </source>
</evidence>
<evidence type="ECO:0000256" key="8">
    <source>
        <dbReference type="ARBA" id="ARBA00023157"/>
    </source>
</evidence>
<dbReference type="FunFam" id="2.10.90.10:FF:000103">
    <property type="entry name" value="Bone morphogenetic protein 16"/>
    <property type="match status" value="1"/>
</dbReference>
<keyword evidence="8" id="KW-1015">Disulfide bond</keyword>
<evidence type="ECO:0000256" key="7">
    <source>
        <dbReference type="ARBA" id="ARBA00023030"/>
    </source>
</evidence>
<evidence type="ECO:0000313" key="13">
    <source>
        <dbReference type="EMBL" id="KAL3265819.1"/>
    </source>
</evidence>
<organism evidence="13 14">
    <name type="scientific">Cryptolaemus montrouzieri</name>
    <dbReference type="NCBI Taxonomy" id="559131"/>
    <lineage>
        <taxon>Eukaryota</taxon>
        <taxon>Metazoa</taxon>
        <taxon>Ecdysozoa</taxon>
        <taxon>Arthropoda</taxon>
        <taxon>Hexapoda</taxon>
        <taxon>Insecta</taxon>
        <taxon>Pterygota</taxon>
        <taxon>Neoptera</taxon>
        <taxon>Endopterygota</taxon>
        <taxon>Coleoptera</taxon>
        <taxon>Polyphaga</taxon>
        <taxon>Cucujiformia</taxon>
        <taxon>Coccinelloidea</taxon>
        <taxon>Coccinellidae</taxon>
        <taxon>Scymninae</taxon>
        <taxon>Scymnini</taxon>
        <taxon>Cryptolaemus</taxon>
    </lineage>
</organism>
<dbReference type="GO" id="GO:0051094">
    <property type="term" value="P:positive regulation of developmental process"/>
    <property type="evidence" value="ECO:0007669"/>
    <property type="project" value="UniProtKB-ARBA"/>
</dbReference>
<dbReference type="PANTHER" id="PTHR11848">
    <property type="entry name" value="TGF-BETA FAMILY"/>
    <property type="match status" value="1"/>
</dbReference>
<evidence type="ECO:0000256" key="6">
    <source>
        <dbReference type="ARBA" id="ARBA00022782"/>
    </source>
</evidence>
<evidence type="ECO:0000256" key="4">
    <source>
        <dbReference type="ARBA" id="ARBA00022525"/>
    </source>
</evidence>
<comment type="similarity">
    <text evidence="2 11">Belongs to the TGF-beta family.</text>
</comment>
<dbReference type="Pfam" id="PF00688">
    <property type="entry name" value="TGFb_propeptide"/>
    <property type="match status" value="1"/>
</dbReference>